<feature type="compositionally biased region" description="Low complexity" evidence="2">
    <location>
        <begin position="56"/>
        <end position="115"/>
    </location>
</feature>
<feature type="region of interest" description="Disordered" evidence="2">
    <location>
        <begin position="734"/>
        <end position="827"/>
    </location>
</feature>
<evidence type="ECO:0000313" key="3">
    <source>
        <dbReference type="EMBL" id="GFR41925.1"/>
    </source>
</evidence>
<evidence type="ECO:0000256" key="1">
    <source>
        <dbReference type="SAM" id="Coils"/>
    </source>
</evidence>
<evidence type="ECO:0000256" key="2">
    <source>
        <dbReference type="SAM" id="MobiDB-lite"/>
    </source>
</evidence>
<feature type="region of interest" description="Disordered" evidence="2">
    <location>
        <begin position="618"/>
        <end position="668"/>
    </location>
</feature>
<sequence>SLAMALQSISGSALDIRAIEPSLAGDDGGSDINADGDVSLAVTPRLTPPRPRDFGTPSPAAEAPSPASSATTYASANGESSADAAAATPASADVSGGSGGSSSPSTDASPASNSSWLEAPGRLPSDDDIAGYLAARNGGSALSPVGAVTLAFQSALAVLTQHFIALSRHSANETEARRAAERRADAAEALLGAAVTEERERRMRAEARAEAAEAMLLGAETRLAAAEEWMEATAGVVDDYHRAEETGLSSGSYSYGFEQQQYEKSAAASAGQGRMKEDEEEKLERQQEPLTGQQLYERFNEEDKVEREEVNEEEDGAWVYVPDCEPAAASLPPASASVAPAAAAAAAAVDAATSAAMSPANGVELVAEVAEAAAALAEQIPEESDEEAMEQEARYELWDVESTPSDEAVEEQVVTTEAPQPAQLQLQALLQQQPLPLALHSDDETDEGESVAEEVEELAASDDGDIDAAAEALMQLHLSSFEDFPAAAEAVSSGVTAQVEPALWFDEAPEVEEEKGQQAAEGGEEGLAAAAAVPFLHVIVPEEEAAKAGAAATAEKDGDEFSAMASADVSVNPVAAAAAVSEVTTADDEPVAEAAAAAPALTRSTFPAVAVPPHAVPEPVASASCSSPMASTASNTGSSNGGNATPAAASGVITSNNNDGSSSSSSSGGLAAQLEVMAALSFAGTGSREHEAESAAGFNPSQESADEIEDAVLAGGIRLPGGAVVLLRAGVTAAAAGRDQGSGGEEVTDETWRVRSQLGQRQEEDAESEGEATVNQLEEAVGTPPRHGNDHPGFAVPRDDNNSINNADFDGGSSSSPDAPYSAPPSGMRPDKMNYYTPWSMHSSNGSCGYHQDVGSCSGGGSGGSVGGDAGAGSTGACSRIVRDGVAGAVGVRYSPLRPNSLAQLRGEVTSTAEPVVTLVLDAEEDDEGSVVGEN</sequence>
<organism evidence="3 4">
    <name type="scientific">Astrephomene gubernaculifera</name>
    <dbReference type="NCBI Taxonomy" id="47775"/>
    <lineage>
        <taxon>Eukaryota</taxon>
        <taxon>Viridiplantae</taxon>
        <taxon>Chlorophyta</taxon>
        <taxon>core chlorophytes</taxon>
        <taxon>Chlorophyceae</taxon>
        <taxon>CS clade</taxon>
        <taxon>Chlamydomonadales</taxon>
        <taxon>Astrephomenaceae</taxon>
        <taxon>Astrephomene</taxon>
    </lineage>
</organism>
<comment type="caution">
    <text evidence="3">The sequence shown here is derived from an EMBL/GenBank/DDBJ whole genome shotgun (WGS) entry which is preliminary data.</text>
</comment>
<feature type="compositionally biased region" description="Basic and acidic residues" evidence="2">
    <location>
        <begin position="274"/>
        <end position="287"/>
    </location>
</feature>
<accession>A0AAD3DHI2</accession>
<gene>
    <name evidence="3" type="ORF">Agub_g2718</name>
</gene>
<dbReference type="Proteomes" id="UP001054857">
    <property type="component" value="Unassembled WGS sequence"/>
</dbReference>
<feature type="region of interest" description="Disordered" evidence="2">
    <location>
        <begin position="684"/>
        <end position="703"/>
    </location>
</feature>
<feature type="coiled-coil region" evidence="1">
    <location>
        <begin position="195"/>
        <end position="222"/>
    </location>
</feature>
<dbReference type="EMBL" id="BMAR01000002">
    <property type="protein sequence ID" value="GFR41925.1"/>
    <property type="molecule type" value="Genomic_DNA"/>
</dbReference>
<feature type="region of interest" description="Disordered" evidence="2">
    <location>
        <begin position="21"/>
        <end position="122"/>
    </location>
</feature>
<evidence type="ECO:0000313" key="4">
    <source>
        <dbReference type="Proteomes" id="UP001054857"/>
    </source>
</evidence>
<keyword evidence="4" id="KW-1185">Reference proteome</keyword>
<keyword evidence="1" id="KW-0175">Coiled coil</keyword>
<feature type="compositionally biased region" description="Low complexity" evidence="2">
    <location>
        <begin position="655"/>
        <end position="668"/>
    </location>
</feature>
<feature type="compositionally biased region" description="Low complexity" evidence="2">
    <location>
        <begin position="807"/>
        <end position="826"/>
    </location>
</feature>
<reference evidence="3 4" key="1">
    <citation type="journal article" date="2021" name="Sci. Rep.">
        <title>Genome sequencing of the multicellular alga Astrephomene provides insights into convergent evolution of germ-soma differentiation.</title>
        <authorList>
            <person name="Yamashita S."/>
            <person name="Yamamoto K."/>
            <person name="Matsuzaki R."/>
            <person name="Suzuki S."/>
            <person name="Yamaguchi H."/>
            <person name="Hirooka S."/>
            <person name="Minakuchi Y."/>
            <person name="Miyagishima S."/>
            <person name="Kawachi M."/>
            <person name="Toyoda A."/>
            <person name="Nozaki H."/>
        </authorList>
    </citation>
    <scope>NUCLEOTIDE SEQUENCE [LARGE SCALE GENOMIC DNA]</scope>
    <source>
        <strain evidence="3 4">NIES-4017</strain>
    </source>
</reference>
<protein>
    <submittedName>
        <fullName evidence="3">Uncharacterized protein</fullName>
    </submittedName>
</protein>
<feature type="compositionally biased region" description="Low complexity" evidence="2">
    <location>
        <begin position="630"/>
        <end position="645"/>
    </location>
</feature>
<name>A0AAD3DHI2_9CHLO</name>
<feature type="non-terminal residue" evidence="3">
    <location>
        <position position="1"/>
    </location>
</feature>
<feature type="region of interest" description="Disordered" evidence="2">
    <location>
        <begin position="264"/>
        <end position="287"/>
    </location>
</feature>
<proteinExistence type="predicted"/>
<dbReference type="AlphaFoldDB" id="A0AAD3DHI2"/>